<keyword evidence="3 8" id="KW-0547">Nucleotide-binding</keyword>
<dbReference type="Proteomes" id="UP001324115">
    <property type="component" value="Unassembled WGS sequence"/>
</dbReference>
<dbReference type="CDD" id="cd19510">
    <property type="entry name" value="RecA-like_BCS1"/>
    <property type="match status" value="1"/>
</dbReference>
<dbReference type="GO" id="GO:0006950">
    <property type="term" value="P:response to stress"/>
    <property type="evidence" value="ECO:0007669"/>
    <property type="project" value="UniProtKB-ARBA"/>
</dbReference>
<dbReference type="InterPro" id="IPR003960">
    <property type="entry name" value="ATPase_AAA_CS"/>
</dbReference>
<dbReference type="SMART" id="SM00382">
    <property type="entry name" value="AAA"/>
    <property type="match status" value="1"/>
</dbReference>
<evidence type="ECO:0000256" key="9">
    <source>
        <dbReference type="SAM" id="MobiDB-lite"/>
    </source>
</evidence>
<dbReference type="InterPro" id="IPR050747">
    <property type="entry name" value="Mitochondrial_chaperone_BCS1"/>
</dbReference>
<organism evidence="11 12">
    <name type="scientific">Quercus rubra</name>
    <name type="common">Northern red oak</name>
    <name type="synonym">Quercus borealis</name>
    <dbReference type="NCBI Taxonomy" id="3512"/>
    <lineage>
        <taxon>Eukaryota</taxon>
        <taxon>Viridiplantae</taxon>
        <taxon>Streptophyta</taxon>
        <taxon>Embryophyta</taxon>
        <taxon>Tracheophyta</taxon>
        <taxon>Spermatophyta</taxon>
        <taxon>Magnoliopsida</taxon>
        <taxon>eudicotyledons</taxon>
        <taxon>Gunneridae</taxon>
        <taxon>Pentapetalae</taxon>
        <taxon>rosids</taxon>
        <taxon>fabids</taxon>
        <taxon>Fagales</taxon>
        <taxon>Fagaceae</taxon>
        <taxon>Quercus</taxon>
    </lineage>
</organism>
<dbReference type="EMBL" id="JAXUIC010000011">
    <property type="protein sequence ID" value="KAK4562669.1"/>
    <property type="molecule type" value="Genomic_DNA"/>
</dbReference>
<dbReference type="InterPro" id="IPR058017">
    <property type="entry name" value="At3g28540-like_C"/>
</dbReference>
<evidence type="ECO:0000313" key="11">
    <source>
        <dbReference type="EMBL" id="KAK4562669.1"/>
    </source>
</evidence>
<evidence type="ECO:0000256" key="8">
    <source>
        <dbReference type="RuleBase" id="RU003651"/>
    </source>
</evidence>
<keyword evidence="12" id="KW-1185">Reference proteome</keyword>
<comment type="similarity">
    <text evidence="2">Belongs to the AAA ATPase family. BCS1 subfamily.</text>
</comment>
<dbReference type="SUPFAM" id="SSF52540">
    <property type="entry name" value="P-loop containing nucleoside triphosphate hydrolases"/>
    <property type="match status" value="1"/>
</dbReference>
<evidence type="ECO:0000256" key="6">
    <source>
        <dbReference type="ARBA" id="ARBA00022842"/>
    </source>
</evidence>
<dbReference type="Pfam" id="PF14363">
    <property type="entry name" value="AAA_assoc"/>
    <property type="match status" value="1"/>
</dbReference>
<evidence type="ECO:0000256" key="4">
    <source>
        <dbReference type="ARBA" id="ARBA00022801"/>
    </source>
</evidence>
<comment type="cofactor">
    <cofactor evidence="1">
        <name>Mg(2+)</name>
        <dbReference type="ChEBI" id="CHEBI:18420"/>
    </cofactor>
</comment>
<protein>
    <recommendedName>
        <fullName evidence="10">AAA+ ATPase domain-containing protein</fullName>
    </recommendedName>
</protein>
<dbReference type="InterPro" id="IPR003959">
    <property type="entry name" value="ATPase_AAA_core"/>
</dbReference>
<feature type="compositionally biased region" description="Basic and acidic residues" evidence="9">
    <location>
        <begin position="461"/>
        <end position="471"/>
    </location>
</feature>
<proteinExistence type="inferred from homology"/>
<dbReference type="PROSITE" id="PS00674">
    <property type="entry name" value="AAA"/>
    <property type="match status" value="1"/>
</dbReference>
<dbReference type="Gene3D" id="3.40.50.300">
    <property type="entry name" value="P-loop containing nucleotide triphosphate hydrolases"/>
    <property type="match status" value="1"/>
</dbReference>
<evidence type="ECO:0000313" key="12">
    <source>
        <dbReference type="Proteomes" id="UP001324115"/>
    </source>
</evidence>
<keyword evidence="6" id="KW-0460">Magnesium</keyword>
<keyword evidence="4" id="KW-0378">Hydrolase</keyword>
<dbReference type="GO" id="GO:0005524">
    <property type="term" value="F:ATP binding"/>
    <property type="evidence" value="ECO:0007669"/>
    <property type="project" value="UniProtKB-KW"/>
</dbReference>
<evidence type="ECO:0000256" key="7">
    <source>
        <dbReference type="ARBA" id="ARBA00049360"/>
    </source>
</evidence>
<name>A0AAN7IAG5_QUERU</name>
<feature type="domain" description="AAA+ ATPase" evidence="10">
    <location>
        <begin position="255"/>
        <end position="399"/>
    </location>
</feature>
<sequence length="499" mass="57086">MFPQTQNLQVPSTKTMISAVASAAATAMLLRSLARDYLPHELRNYIYLKLRTLFSSLSSQLTLVIDEFDGLNDNHLFKAAQLYLKPTLSPNTKRFRVSMPVKETKISVTMERNEEIVDTFNGVQLKWKLVSKEVQSKWVTRPDSGPYNSVPINEVRYMELSFHKKHKDMVFQNYLPHVLEKSKEVKEERKTLKLFTLGGDRMRGHRVERWQSVNLDHPATFDTLATDVNVKETIMEDLERFVKRKEFYRKVGKAWKRGYLLFGPPGTGKSSLIAAMANYLNFDIYDLELTEVRRNSDLRNLLISTANRSILVVEDIDCSIELQDRLEKARVMNPYPSHYHQQQGTQVTLSGLLNFIDGLWSSCGDERIIVFTTNHKDRLDPALLRPGRMDVHIHMSYCTPCGFKMLASNYLGITEHSLFSDIEMLIETTKVTPAEVAEHLLKNEEPEIALRGLIEFLEGKNRESDETKASEAEGTEEVEGKGGNGTTEGEKGKHIIRIL</sequence>
<dbReference type="AlphaFoldDB" id="A0AAN7IAG5"/>
<dbReference type="PANTHER" id="PTHR23070">
    <property type="entry name" value="BCS1 AAA-TYPE ATPASE"/>
    <property type="match status" value="1"/>
</dbReference>
<dbReference type="Gene3D" id="6.10.280.40">
    <property type="match status" value="1"/>
</dbReference>
<dbReference type="InterPro" id="IPR027417">
    <property type="entry name" value="P-loop_NTPase"/>
</dbReference>
<evidence type="ECO:0000256" key="5">
    <source>
        <dbReference type="ARBA" id="ARBA00022840"/>
    </source>
</evidence>
<reference evidence="11 12" key="1">
    <citation type="journal article" date="2023" name="G3 (Bethesda)">
        <title>A haplotype-resolved chromosome-scale genome for Quercus rubra L. provides insights into the genetics of adaptive traits for red oak species.</title>
        <authorList>
            <person name="Kapoor B."/>
            <person name="Jenkins J."/>
            <person name="Schmutz J."/>
            <person name="Zhebentyayeva T."/>
            <person name="Kuelheim C."/>
            <person name="Coggeshall M."/>
            <person name="Heim C."/>
            <person name="Lasky J.R."/>
            <person name="Leites L."/>
            <person name="Islam-Faridi N."/>
            <person name="Romero-Severson J."/>
            <person name="DeLeo V.L."/>
            <person name="Lucas S.M."/>
            <person name="Lazic D."/>
            <person name="Gailing O."/>
            <person name="Carlson J."/>
            <person name="Staton M."/>
        </authorList>
    </citation>
    <scope>NUCLEOTIDE SEQUENCE [LARGE SCALE GENOMIC DNA]</scope>
    <source>
        <strain evidence="11">Pseudo-F2</strain>
    </source>
</reference>
<comment type="catalytic activity">
    <reaction evidence="7">
        <text>ATP + H2O = ADP + phosphate + H(+)</text>
        <dbReference type="Rhea" id="RHEA:13065"/>
        <dbReference type="ChEBI" id="CHEBI:15377"/>
        <dbReference type="ChEBI" id="CHEBI:15378"/>
        <dbReference type="ChEBI" id="CHEBI:30616"/>
        <dbReference type="ChEBI" id="CHEBI:43474"/>
        <dbReference type="ChEBI" id="CHEBI:456216"/>
    </reaction>
</comment>
<comment type="caution">
    <text evidence="11">The sequence shown here is derived from an EMBL/GenBank/DDBJ whole genome shotgun (WGS) entry which is preliminary data.</text>
</comment>
<dbReference type="FunFam" id="3.40.50.300:FF:001122">
    <property type="entry name" value="AAA-ATPase ASD, mitochondrial"/>
    <property type="match status" value="1"/>
</dbReference>
<dbReference type="InterPro" id="IPR025753">
    <property type="entry name" value="AAA_N_dom"/>
</dbReference>
<feature type="region of interest" description="Disordered" evidence="9">
    <location>
        <begin position="461"/>
        <end position="499"/>
    </location>
</feature>
<evidence type="ECO:0000256" key="3">
    <source>
        <dbReference type="ARBA" id="ARBA00022741"/>
    </source>
</evidence>
<gene>
    <name evidence="11" type="ORF">RGQ29_005244</name>
</gene>
<dbReference type="Pfam" id="PF00004">
    <property type="entry name" value="AAA"/>
    <property type="match status" value="1"/>
</dbReference>
<dbReference type="GO" id="GO:0016887">
    <property type="term" value="F:ATP hydrolysis activity"/>
    <property type="evidence" value="ECO:0007669"/>
    <property type="project" value="InterPro"/>
</dbReference>
<dbReference type="InterPro" id="IPR003593">
    <property type="entry name" value="AAA+_ATPase"/>
</dbReference>
<dbReference type="Pfam" id="PF25568">
    <property type="entry name" value="AAA_lid_At3g28540"/>
    <property type="match status" value="1"/>
</dbReference>
<evidence type="ECO:0000259" key="10">
    <source>
        <dbReference type="SMART" id="SM00382"/>
    </source>
</evidence>
<evidence type="ECO:0000256" key="2">
    <source>
        <dbReference type="ARBA" id="ARBA00007448"/>
    </source>
</evidence>
<keyword evidence="5 8" id="KW-0067">ATP-binding</keyword>
<accession>A0AAN7IAG5</accession>
<evidence type="ECO:0000256" key="1">
    <source>
        <dbReference type="ARBA" id="ARBA00001946"/>
    </source>
</evidence>